<dbReference type="HOGENOM" id="CLU_278425_0_0_1"/>
<dbReference type="GO" id="GO:0000974">
    <property type="term" value="C:Prp19 complex"/>
    <property type="evidence" value="ECO:0007669"/>
    <property type="project" value="TreeGrafter"/>
</dbReference>
<dbReference type="InterPro" id="IPR003107">
    <property type="entry name" value="HAT"/>
</dbReference>
<keyword evidence="4" id="KW-0747">Spliceosome</keyword>
<dbReference type="Pfam" id="PF23220">
    <property type="entry name" value="HAT_Syf1_M"/>
    <property type="match status" value="1"/>
</dbReference>
<dbReference type="Proteomes" id="UP000026960">
    <property type="component" value="Chromosome 1"/>
</dbReference>
<sequence length="1136" mass="126795">MASVPDLNPWVVLDRYVRDADLVDTQRDPRWAAVKCARKEAYGCGEFGQELVDGLTLYVRRNDGPSDDLFSALAVRATDEMLRKVAAPTKIQKSLIRPLFRCQASMNARVTFACELHAAEENLVVLTASFDHAHHIYYLVYDGIDESLTMIPSPSPHRFVAFHPRPVLRRRATGGYDLALIARYLSRKSREDGDVLLLFTKEKESSCCSDQWMEKKKGMRLPTGPLGFFCPDMIFSFKGNIFWVDLSQGFMCCDTNVLFSGDTVDFRHLSFPPQYLLHDIIKSQELGPMEMYRTMGVSGGSIKFVSINTPATDAAAGKPPGRPCHDATALANTTVAVWTLDQGGLCWKKDVEFRLENIWSQRDYKQSGLPRMVPVWPFLRPHAHGTLYFLVPKPMTGPSDPQMYHICGLDMCTKKIQLSQYSVRSNILRPAAFPTNAFQHLDESPLATKPASAWGCPGHDRVWPLYLRLAALPSCPAETSIRIYRRFLQFEPSRADELVELLVSAGRWQEAADHIVSVLNGGSDVSDNDRALLLKLCDLLAKHADEVAGLKVEAVLRGAMREFPDEAGRLRALLAECYARRGLYDKARDVFEEGVTTAATAAEFALVFEAYAQLEQSLVAAKMEKTADEEGDKLVTGCWLADGDDGDMCLARLERLLDRRQELLNGVLLRQNPHDVAQWHRRVKLFDNDPARQAATYVEAVRTVDPAKATGKPSTLWVSFAKMRGNLDSADEVFAKATQASHRSADDLATVWCEWAEMQLRHKRFDKAIALMRQATAEPSAEVKLRAAAAAAGDDEPAQLKLHKSAKLWSFYVDLEESLGTLASTRAAYEGAMAARAATPQMVINYASFLEERGYFEDSFAAYETGANLFGHPHSKPIWDTYLERFVARHGGSKAERARELFAEATRRAPPHDRARLFLRHARYEEEFGSAARAMAVYDEAARSVPASDRASVYEAYAGRAAELRGVPKVRRVYEQAIESGGLPRRDALALCLRLAALEEALGEAARARAVFVHASGYGDPDADEEFWAKWSGFEVRHGNERTFTDMLRIRRTQKHAKTPGVQVNGELKDEKKKRCADQLGATQSKRQRFKNGKMPDFYWMLITCCGGGIGRKPSPPPGSPRISEIASRSTNKAIS</sequence>
<evidence type="ECO:0000256" key="2">
    <source>
        <dbReference type="ARBA" id="ARBA00008644"/>
    </source>
</evidence>
<dbReference type="InterPro" id="IPR056350">
    <property type="entry name" value="HAT_Syf1_central"/>
</dbReference>
<dbReference type="Gramene" id="OBART01G26930.1">
    <property type="protein sequence ID" value="OBART01G26930.1"/>
    <property type="gene ID" value="OBART01G26930"/>
</dbReference>
<feature type="domain" description="Pre-mRNA-splicing factor SYF1 central HAT repeats" evidence="10">
    <location>
        <begin position="497"/>
        <end position="704"/>
    </location>
</feature>
<evidence type="ECO:0000313" key="12">
    <source>
        <dbReference type="EnsemblPlants" id="OBART01G26930.1"/>
    </source>
</evidence>
<evidence type="ECO:0000256" key="3">
    <source>
        <dbReference type="ARBA" id="ARBA00022664"/>
    </source>
</evidence>
<dbReference type="InterPro" id="IPR045075">
    <property type="entry name" value="Syf1-like"/>
</dbReference>
<dbReference type="GO" id="GO:0071014">
    <property type="term" value="C:post-mRNA release spliceosomal complex"/>
    <property type="evidence" value="ECO:0007669"/>
    <property type="project" value="TreeGrafter"/>
</dbReference>
<dbReference type="AlphaFoldDB" id="A0A0D3ESM2"/>
<dbReference type="FunFam" id="1.25.40.10:FF:000137">
    <property type="entry name" value="Pre-mRNA-splicing factor syf1"/>
    <property type="match status" value="1"/>
</dbReference>
<keyword evidence="13" id="KW-1185">Reference proteome</keyword>
<dbReference type="InterPro" id="IPR011990">
    <property type="entry name" value="TPR-like_helical_dom_sf"/>
</dbReference>
<name>A0A0D3ESM2_9ORYZ</name>
<dbReference type="InterPro" id="IPR011676">
    <property type="entry name" value="DUF1618"/>
</dbReference>
<feature type="region of interest" description="Disordered" evidence="8">
    <location>
        <begin position="1111"/>
        <end position="1136"/>
    </location>
</feature>
<evidence type="ECO:0000259" key="11">
    <source>
        <dbReference type="Pfam" id="PF23231"/>
    </source>
</evidence>
<dbReference type="SUPFAM" id="SSF48452">
    <property type="entry name" value="TPR-like"/>
    <property type="match status" value="2"/>
</dbReference>
<protein>
    <submittedName>
        <fullName evidence="12">Uncharacterized protein</fullName>
    </submittedName>
</protein>
<dbReference type="eggNOG" id="KOG2047">
    <property type="taxonomic scope" value="Eukaryota"/>
</dbReference>
<evidence type="ECO:0000259" key="10">
    <source>
        <dbReference type="Pfam" id="PF23220"/>
    </source>
</evidence>
<evidence type="ECO:0000256" key="1">
    <source>
        <dbReference type="ARBA" id="ARBA00004123"/>
    </source>
</evidence>
<dbReference type="InterPro" id="IPR055430">
    <property type="entry name" value="HAT_Syf1_CNRKL1_C"/>
</dbReference>
<keyword evidence="3" id="KW-0507">mRNA processing</keyword>
<dbReference type="Pfam" id="PF07762">
    <property type="entry name" value="DUF1618"/>
    <property type="match status" value="1"/>
</dbReference>
<evidence type="ECO:0000259" key="9">
    <source>
        <dbReference type="Pfam" id="PF07762"/>
    </source>
</evidence>
<dbReference type="PANTHER" id="PTHR11246:SF5">
    <property type="entry name" value="PRE-MRNA-SPLICING FACTOR SYF1"/>
    <property type="match status" value="1"/>
</dbReference>
<proteinExistence type="inferred from homology"/>
<dbReference type="PANTHER" id="PTHR11246">
    <property type="entry name" value="PRE-MRNA SPLICING FACTOR"/>
    <property type="match status" value="1"/>
</dbReference>
<dbReference type="PaxDb" id="65489-OBART01G26930.1"/>
<reference evidence="12" key="1">
    <citation type="journal article" date="2009" name="Rice">
        <title>De Novo Next Generation Sequencing of Plant Genomes.</title>
        <authorList>
            <person name="Rounsley S."/>
            <person name="Marri P.R."/>
            <person name="Yu Y."/>
            <person name="He R."/>
            <person name="Sisneros N."/>
            <person name="Goicoechea J.L."/>
            <person name="Lee S.J."/>
            <person name="Angelova A."/>
            <person name="Kudrna D."/>
            <person name="Luo M."/>
            <person name="Affourtit J."/>
            <person name="Desany B."/>
            <person name="Knight J."/>
            <person name="Niazi F."/>
            <person name="Egholm M."/>
            <person name="Wing R.A."/>
        </authorList>
    </citation>
    <scope>NUCLEOTIDE SEQUENCE [LARGE SCALE GENOMIC DNA]</scope>
    <source>
        <strain evidence="12">cv. IRGC 105608</strain>
    </source>
</reference>
<dbReference type="EnsemblPlants" id="OBART01G26930.1">
    <property type="protein sequence ID" value="OBART01G26930.1"/>
    <property type="gene ID" value="OBART01G26930"/>
</dbReference>
<evidence type="ECO:0000256" key="8">
    <source>
        <dbReference type="SAM" id="MobiDB-lite"/>
    </source>
</evidence>
<dbReference type="SMART" id="SM00386">
    <property type="entry name" value="HAT"/>
    <property type="match status" value="7"/>
</dbReference>
<accession>A0A0D3ESM2</accession>
<dbReference type="Pfam" id="PF23231">
    <property type="entry name" value="HAT_Syf1_CNRKL1_C"/>
    <property type="match status" value="1"/>
</dbReference>
<organism evidence="12">
    <name type="scientific">Oryza barthii</name>
    <dbReference type="NCBI Taxonomy" id="65489"/>
    <lineage>
        <taxon>Eukaryota</taxon>
        <taxon>Viridiplantae</taxon>
        <taxon>Streptophyta</taxon>
        <taxon>Embryophyta</taxon>
        <taxon>Tracheophyta</taxon>
        <taxon>Spermatophyta</taxon>
        <taxon>Magnoliopsida</taxon>
        <taxon>Liliopsida</taxon>
        <taxon>Poales</taxon>
        <taxon>Poaceae</taxon>
        <taxon>BOP clade</taxon>
        <taxon>Oryzoideae</taxon>
        <taxon>Oryzeae</taxon>
        <taxon>Oryzinae</taxon>
        <taxon>Oryza</taxon>
    </lineage>
</organism>
<keyword evidence="6" id="KW-0508">mRNA splicing</keyword>
<feature type="domain" description="DUF1618" evidence="9">
    <location>
        <begin position="243"/>
        <end position="388"/>
    </location>
</feature>
<evidence type="ECO:0000256" key="6">
    <source>
        <dbReference type="ARBA" id="ARBA00023187"/>
    </source>
</evidence>
<feature type="compositionally biased region" description="Polar residues" evidence="8">
    <location>
        <begin position="1127"/>
        <end position="1136"/>
    </location>
</feature>
<comment type="similarity">
    <text evidence="2">Belongs to the crooked-neck family.</text>
</comment>
<dbReference type="GO" id="GO:0071007">
    <property type="term" value="C:U2-type catalytic step 2 spliceosome"/>
    <property type="evidence" value="ECO:0007669"/>
    <property type="project" value="TreeGrafter"/>
</dbReference>
<dbReference type="STRING" id="65489.A0A0D3ESM2"/>
<evidence type="ECO:0000256" key="7">
    <source>
        <dbReference type="ARBA" id="ARBA00023242"/>
    </source>
</evidence>
<feature type="domain" description="Pre-mRNA-splicing factor Syf1/CRNKL1-like C-terminal HAT-repeats" evidence="11">
    <location>
        <begin position="706"/>
        <end position="1067"/>
    </location>
</feature>
<evidence type="ECO:0000256" key="4">
    <source>
        <dbReference type="ARBA" id="ARBA00022728"/>
    </source>
</evidence>
<dbReference type="Gene3D" id="1.25.40.10">
    <property type="entry name" value="Tetratricopeptide repeat domain"/>
    <property type="match status" value="3"/>
</dbReference>
<keyword evidence="5" id="KW-0677">Repeat</keyword>
<reference evidence="12" key="2">
    <citation type="submission" date="2015-03" db="UniProtKB">
        <authorList>
            <consortium name="EnsemblPlants"/>
        </authorList>
    </citation>
    <scope>IDENTIFICATION</scope>
</reference>
<keyword evidence="7" id="KW-0539">Nucleus</keyword>
<evidence type="ECO:0000256" key="5">
    <source>
        <dbReference type="ARBA" id="ARBA00022737"/>
    </source>
</evidence>
<dbReference type="GO" id="GO:0000349">
    <property type="term" value="P:generation of catalytic spliceosome for first transesterification step"/>
    <property type="evidence" value="ECO:0007669"/>
    <property type="project" value="TreeGrafter"/>
</dbReference>
<comment type="subcellular location">
    <subcellularLocation>
        <location evidence="1">Nucleus</location>
    </subcellularLocation>
</comment>
<evidence type="ECO:0000313" key="13">
    <source>
        <dbReference type="Proteomes" id="UP000026960"/>
    </source>
</evidence>